<protein>
    <submittedName>
        <fullName evidence="1">Uncharacterized protein</fullName>
    </submittedName>
</protein>
<dbReference type="Pfam" id="PF05476">
    <property type="entry name" value="PET122"/>
    <property type="match status" value="1"/>
</dbReference>
<name>A0A7H9HYX0_9SACH</name>
<sequence>MNTSRLAANCVNLNARNTLYLDCLNRKFDNVLKRVRSIPARDMDYGFLQFYLARSCHWGHMESVSYIWYRYVLRSNVLIIKASLLCDIGNLSLNEGNYFIPVHLHEYFSKIYAKSLGPEERQSMDFELSRIKVESFAKSTSTKTGFREKWKVFLQDIDQRFPTNMRFRARDFTNLGKSLRNEEVDVLMSLLFDQNNISIRSVTTGPLLLNLILMYSTQNVSYKLGLFEKFYKTHRLLNYDDTLTIMLRLCRDDAYNLGKLNKFIQDNRIASTATNSRDLVKQ</sequence>
<dbReference type="GO" id="GO:0005743">
    <property type="term" value="C:mitochondrial inner membrane"/>
    <property type="evidence" value="ECO:0007669"/>
    <property type="project" value="InterPro"/>
</dbReference>
<reference evidence="1 2" key="1">
    <citation type="submission" date="2020-06" db="EMBL/GenBank/DDBJ databases">
        <title>The yeast mating-type switching endonuclease HO is a domesticated member of an unorthodox homing genetic element family.</title>
        <authorList>
            <person name="Coughlan A.Y."/>
            <person name="Lombardi L."/>
            <person name="Braun-Galleani S."/>
            <person name="Martos A.R."/>
            <person name="Galeote V."/>
            <person name="Bigey F."/>
            <person name="Dequin S."/>
            <person name="Byrne K.P."/>
            <person name="Wolfe K.H."/>
        </authorList>
    </citation>
    <scope>NUCLEOTIDE SEQUENCE [LARGE SCALE GENOMIC DNA]</scope>
    <source>
        <strain evidence="1 2">CBS2947</strain>
    </source>
</reference>
<dbReference type="AlphaFoldDB" id="A0A7H9HYX0"/>
<dbReference type="GO" id="GO:0070131">
    <property type="term" value="P:positive regulation of mitochondrial translation"/>
    <property type="evidence" value="ECO:0007669"/>
    <property type="project" value="InterPro"/>
</dbReference>
<keyword evidence="2" id="KW-1185">Reference proteome</keyword>
<evidence type="ECO:0000313" key="1">
    <source>
        <dbReference type="EMBL" id="QLQ82077.1"/>
    </source>
</evidence>
<dbReference type="GO" id="GO:0003743">
    <property type="term" value="F:translation initiation factor activity"/>
    <property type="evidence" value="ECO:0007669"/>
    <property type="project" value="InterPro"/>
</dbReference>
<dbReference type="Proteomes" id="UP000510647">
    <property type="component" value="Chromosome 7"/>
</dbReference>
<dbReference type="InterPro" id="IPR008732">
    <property type="entry name" value="Pet122"/>
</dbReference>
<gene>
    <name evidence="1" type="ORF">HG537_0G03320</name>
</gene>
<dbReference type="EMBL" id="CP059273">
    <property type="protein sequence ID" value="QLQ82077.1"/>
    <property type="molecule type" value="Genomic_DNA"/>
</dbReference>
<dbReference type="OrthoDB" id="4031898at2759"/>
<accession>A0A7H9HYX0</accession>
<proteinExistence type="predicted"/>
<evidence type="ECO:0000313" key="2">
    <source>
        <dbReference type="Proteomes" id="UP000510647"/>
    </source>
</evidence>
<organism evidence="1 2">
    <name type="scientific">Torulaspora globosa</name>
    <dbReference type="NCBI Taxonomy" id="48254"/>
    <lineage>
        <taxon>Eukaryota</taxon>
        <taxon>Fungi</taxon>
        <taxon>Dikarya</taxon>
        <taxon>Ascomycota</taxon>
        <taxon>Saccharomycotina</taxon>
        <taxon>Saccharomycetes</taxon>
        <taxon>Saccharomycetales</taxon>
        <taxon>Saccharomycetaceae</taxon>
        <taxon>Torulaspora</taxon>
    </lineage>
</organism>